<sequence>MKYLLFFLSLIFFFSCKNIPEKSPKDFAIQNTTSGKVLLRFHPKLNDQLEMMTLFLVDRPEDKNSKLDLSLEYKMRITATEDSLYTYTIDMQRVILNSEIDGLALKYDSSREDNGLAQVFGEQIKPILASQFTLQITDKAEVKNIEWQNQKIDLPYDQMAFSSISIPLPNEPVGVKDQWKKEINVNGITTEMVFEVEEITPNEVKINLHGKEKAKESTKLYGYYVLDRKTSFTKSGKINIYLKKEKQM</sequence>
<keyword evidence="2" id="KW-1185">Reference proteome</keyword>
<proteinExistence type="predicted"/>
<evidence type="ECO:0000313" key="2">
    <source>
        <dbReference type="Proteomes" id="UP000262142"/>
    </source>
</evidence>
<reference evidence="1 2" key="1">
    <citation type="submission" date="2018-09" db="EMBL/GenBank/DDBJ databases">
        <authorList>
            <consortium name="Pathogen Informatics"/>
        </authorList>
    </citation>
    <scope>NUCLEOTIDE SEQUENCE [LARGE SCALE GENOMIC DNA]</scope>
    <source>
        <strain evidence="1 2">OH-22767</strain>
    </source>
</reference>
<accession>A0A383TW57</accession>
<dbReference type="AlphaFoldDB" id="A0A383TW57"/>
<dbReference type="EMBL" id="UNSC01000001">
    <property type="protein sequence ID" value="SZD71161.1"/>
    <property type="molecule type" value="Genomic_DNA"/>
</dbReference>
<gene>
    <name evidence="1" type="ORF">SAMEA104719789_00256</name>
</gene>
<dbReference type="Proteomes" id="UP000262142">
    <property type="component" value="Unassembled WGS sequence"/>
</dbReference>
<evidence type="ECO:0008006" key="3">
    <source>
        <dbReference type="Google" id="ProtNLM"/>
    </source>
</evidence>
<name>A0A383TW57_9FLAO</name>
<dbReference type="PROSITE" id="PS51257">
    <property type="entry name" value="PROKAR_LIPOPROTEIN"/>
    <property type="match status" value="1"/>
</dbReference>
<organism evidence="1 2">
    <name type="scientific">Candidatus Ornithobacterium hominis</name>
    <dbReference type="NCBI Taxonomy" id="2497989"/>
    <lineage>
        <taxon>Bacteria</taxon>
        <taxon>Pseudomonadati</taxon>
        <taxon>Bacteroidota</taxon>
        <taxon>Flavobacteriia</taxon>
        <taxon>Flavobacteriales</taxon>
        <taxon>Weeksellaceae</taxon>
        <taxon>Ornithobacterium</taxon>
    </lineage>
</organism>
<dbReference type="RefSeq" id="WP_119058819.1">
    <property type="nucleotide sequence ID" value="NZ_UNSC01000001.1"/>
</dbReference>
<protein>
    <recommendedName>
        <fullName evidence="3">Lipoprotein</fullName>
    </recommendedName>
</protein>
<evidence type="ECO:0000313" key="1">
    <source>
        <dbReference type="EMBL" id="SZD71161.1"/>
    </source>
</evidence>
<dbReference type="OrthoDB" id="701576at2"/>